<dbReference type="Pfam" id="PF01213">
    <property type="entry name" value="CAP_N-CM"/>
    <property type="match status" value="1"/>
</dbReference>
<keyword evidence="5" id="KW-0479">Metal-binding</keyword>
<feature type="active site" description="O-(5'-phospho-DNA)-tyrosine intermediate" evidence="12">
    <location>
        <position position="831"/>
    </location>
</feature>
<dbReference type="InterPro" id="IPR013049">
    <property type="entry name" value="Spo11/TopoVI_A_N"/>
</dbReference>
<name>A0A9Q3GL46_9BASI</name>
<keyword evidence="17" id="KW-1185">Reference proteome</keyword>
<evidence type="ECO:0000256" key="12">
    <source>
        <dbReference type="PROSITE-ProRule" id="PRU01385"/>
    </source>
</evidence>
<evidence type="ECO:0000256" key="6">
    <source>
        <dbReference type="ARBA" id="ARBA00022842"/>
    </source>
</evidence>
<feature type="region of interest" description="Disordered" evidence="14">
    <location>
        <begin position="264"/>
        <end position="302"/>
    </location>
</feature>
<dbReference type="InterPro" id="IPR036388">
    <property type="entry name" value="WH-like_DNA-bd_sf"/>
</dbReference>
<sequence>MSKHDACARFKAAKPIMANNIPTQGVGSFLTLIKRLEAATSRLEDIAIAQTSSAQVNVTNESVDGGIPALNEPSENLSPSVKAYDEMVMAPLQSYLSLSKEIGGCAADQAQYVDNAFGAQRNFLLITSSCQKPNSSNILMELLQPISEPLNKAVEIKDANRGDKRLFNGLTVVAEGIAGLGWVVAESKPGPMVAEAKDSAQFWVNRVVKDFKQSDPKLVDWVKSFVNVLEELRKYIMQFHTTCLTWNPKGKEPSVFAKRLSNSAASDRGHLASQAPPPPPPPPPGPPPPGPPPPLPQAASHGGMDAVFSALNQGEQITQGLKKVDPSQMTHKNPNLRLSSNVASQISQEGVKRPTKPPKPSSFQKKPAKTELVGNKWSVEYHEGQSAIILEDTELSHIVNIFGCKNSTIQIKGKVNAITLVSCTKTSVLFDSVVSSLSVTSSHSFTVQVLGKCPTIMVDATDGGQIYLSKESLDVEIITAKTSAINVSLPKGDEEGVFVEKAMPEQMKSIVQDGNILAGHPNRCAAPKSVGLESQNFNRNFQSLLLTIVKSNPGGFLVNTSNDKSHKAFSFRTSFSIATTPQQVLDFHPSYRKFSISLDLFGKAFLPFQAISTMDRQVIGLALQSPIFESSELSWTSDEAPSLSRQSISLKPHSPVELRRNDSFTALDEDELSLHKYDFPIELEESNSSPASTCSYTLVKSDSHDSHELLEFDENNSCHDIDDGSKKKSDQSSLSVLAKLEGFVLEIIKQISGAADPQNHQAGLKTPISVFLKKWDSSISRNCRKLRFPRDSRHPNSGSGARQLAMVLRVVEIAHEAILRNVVVTKRDIFYNDVNLFLHQASVDQLVDDLAATFELTRSDLHISASPKGLFQGDLQLITFNKDVLSGLGPPVLIPSSDIISEVNPGEKVKFILIVEKEAVFNSLVSVNFTKDDRLGNSILICGIGYPSLSTRQLTARLSKDPILLVRQVPIFVLVDYDPHGIDIMKVYKLGSQTLAAYPDLCAPHAEWLGLKASDLDDFAIDRRLLCKMSARDHAKAKKMISREDIPETWKDELDFMCRSGCKAEIQILSSSSISLEPDSNQVHRPFQSDGGLVLYLLKKIKEAIVTNRECAGDLEGQNRTKQ</sequence>
<dbReference type="Pfam" id="PF21938">
    <property type="entry name" value="CAP_N"/>
    <property type="match status" value="1"/>
</dbReference>
<evidence type="ECO:0000256" key="3">
    <source>
        <dbReference type="ARBA" id="ARBA00006559"/>
    </source>
</evidence>
<evidence type="ECO:0000256" key="7">
    <source>
        <dbReference type="ARBA" id="ARBA00023029"/>
    </source>
</evidence>
<dbReference type="SUPFAM" id="SSF101278">
    <property type="entry name" value="N-terminal domain of adenylylcyclase associated protein, CAP"/>
    <property type="match status" value="1"/>
</dbReference>
<dbReference type="GO" id="GO:0003779">
    <property type="term" value="F:actin binding"/>
    <property type="evidence" value="ECO:0007669"/>
    <property type="project" value="InterPro"/>
</dbReference>
<comment type="catalytic activity">
    <reaction evidence="1 12">
        <text>ATP-dependent breakage, passage and rejoining of double-stranded DNA.</text>
        <dbReference type="EC" id="5.6.2.2"/>
    </reaction>
</comment>
<evidence type="ECO:0000256" key="1">
    <source>
        <dbReference type="ARBA" id="ARBA00000185"/>
    </source>
</evidence>
<dbReference type="SMART" id="SM00673">
    <property type="entry name" value="CARP"/>
    <property type="match status" value="2"/>
</dbReference>
<evidence type="ECO:0000256" key="4">
    <source>
        <dbReference type="ARBA" id="ARBA00007659"/>
    </source>
</evidence>
<dbReference type="SUPFAM" id="SSF69340">
    <property type="entry name" value="C-terminal domain of adenylylcyclase associated protein"/>
    <property type="match status" value="1"/>
</dbReference>
<dbReference type="InterPro" id="IPR036222">
    <property type="entry name" value="CAP_N_sf"/>
</dbReference>
<evidence type="ECO:0000256" key="14">
    <source>
        <dbReference type="SAM" id="MobiDB-lite"/>
    </source>
</evidence>
<dbReference type="InterPro" id="IPR001837">
    <property type="entry name" value="Adenylate_cyclase-assoc_CAP"/>
</dbReference>
<dbReference type="Pfam" id="PF08603">
    <property type="entry name" value="CAP_C"/>
    <property type="match status" value="1"/>
</dbReference>
<dbReference type="GO" id="GO:0003918">
    <property type="term" value="F:DNA topoisomerase type II (double strand cut, ATP-hydrolyzing) activity"/>
    <property type="evidence" value="ECO:0007669"/>
    <property type="project" value="UniProtKB-UniRule"/>
</dbReference>
<dbReference type="InterPro" id="IPR016098">
    <property type="entry name" value="CAP/MinC_C"/>
</dbReference>
<dbReference type="Pfam" id="PF21180">
    <property type="entry name" value="TOP6A-Spo11_Toprim"/>
    <property type="match status" value="1"/>
</dbReference>
<evidence type="ECO:0000256" key="11">
    <source>
        <dbReference type="ARBA" id="ARBA00072052"/>
    </source>
</evidence>
<dbReference type="InterPro" id="IPR018106">
    <property type="entry name" value="CAP_CS_N"/>
</dbReference>
<evidence type="ECO:0000256" key="2">
    <source>
        <dbReference type="ARBA" id="ARBA00001946"/>
    </source>
</evidence>
<evidence type="ECO:0000256" key="10">
    <source>
        <dbReference type="ARBA" id="ARBA00054756"/>
    </source>
</evidence>
<dbReference type="InterPro" id="IPR006599">
    <property type="entry name" value="CARP_motif"/>
</dbReference>
<dbReference type="GO" id="GO:0003677">
    <property type="term" value="F:DNA binding"/>
    <property type="evidence" value="ECO:0007669"/>
    <property type="project" value="UniProtKB-UniRule"/>
</dbReference>
<feature type="compositionally biased region" description="Pro residues" evidence="14">
    <location>
        <begin position="275"/>
        <end position="296"/>
    </location>
</feature>
<dbReference type="GO" id="GO:0005737">
    <property type="term" value="C:cytoplasm"/>
    <property type="evidence" value="ECO:0007669"/>
    <property type="project" value="TreeGrafter"/>
</dbReference>
<evidence type="ECO:0000256" key="8">
    <source>
        <dbReference type="ARBA" id="ARBA00023125"/>
    </source>
</evidence>
<keyword evidence="9 12" id="KW-0413">Isomerase</keyword>
<dbReference type="EMBL" id="AVOT02002790">
    <property type="protein sequence ID" value="MBW0471533.1"/>
    <property type="molecule type" value="Genomic_DNA"/>
</dbReference>
<dbReference type="PROSITE" id="PS52041">
    <property type="entry name" value="TOPO_IIB"/>
    <property type="match status" value="1"/>
</dbReference>
<evidence type="ECO:0000259" key="15">
    <source>
        <dbReference type="PROSITE" id="PS51329"/>
    </source>
</evidence>
<dbReference type="Gene3D" id="2.160.20.70">
    <property type="match status" value="1"/>
</dbReference>
<dbReference type="PROSITE" id="PS51329">
    <property type="entry name" value="C_CAP_COFACTOR_C"/>
    <property type="match status" value="1"/>
</dbReference>
<keyword evidence="6" id="KW-0460">Magnesium</keyword>
<comment type="cofactor">
    <cofactor evidence="2">
        <name>Mg(2+)</name>
        <dbReference type="ChEBI" id="CHEBI:18420"/>
    </cofactor>
</comment>
<evidence type="ECO:0000313" key="17">
    <source>
        <dbReference type="Proteomes" id="UP000765509"/>
    </source>
</evidence>
<dbReference type="GO" id="GO:0005694">
    <property type="term" value="C:chromosome"/>
    <property type="evidence" value="ECO:0007669"/>
    <property type="project" value="InterPro"/>
</dbReference>
<evidence type="ECO:0000256" key="9">
    <source>
        <dbReference type="ARBA" id="ARBA00023235"/>
    </source>
</evidence>
<dbReference type="Pfam" id="PF04406">
    <property type="entry name" value="TP6A_N"/>
    <property type="match status" value="1"/>
</dbReference>
<accession>A0A9Q3GL46</accession>
<dbReference type="Gene3D" id="1.25.40.330">
    <property type="entry name" value="Adenylate cyclase-associated CAP, N-terminal domain"/>
    <property type="match status" value="1"/>
</dbReference>
<keyword evidence="7 12" id="KW-0799">Topoisomerase</keyword>
<dbReference type="InterPro" id="IPR013912">
    <property type="entry name" value="Adenylate_cyclase-assoc_CAP_C"/>
</dbReference>
<dbReference type="GO" id="GO:0046872">
    <property type="term" value="F:metal ion binding"/>
    <property type="evidence" value="ECO:0007669"/>
    <property type="project" value="UniProtKB-KW"/>
</dbReference>
<dbReference type="InterPro" id="IPR036223">
    <property type="entry name" value="CAP_C_sf"/>
</dbReference>
<dbReference type="GO" id="GO:0019933">
    <property type="term" value="P:cAMP-mediated signaling"/>
    <property type="evidence" value="ECO:0007669"/>
    <property type="project" value="TreeGrafter"/>
</dbReference>
<comment type="similarity">
    <text evidence="4 13">Belongs to the CAP family.</text>
</comment>
<comment type="similarity">
    <text evidence="3 12">Belongs to the TOP6A family.</text>
</comment>
<dbReference type="Proteomes" id="UP000765509">
    <property type="component" value="Unassembled WGS sequence"/>
</dbReference>
<evidence type="ECO:0000256" key="5">
    <source>
        <dbReference type="ARBA" id="ARBA00022723"/>
    </source>
</evidence>
<dbReference type="CDD" id="cd00223">
    <property type="entry name" value="TOPRIM_TopoIIB_SPO"/>
    <property type="match status" value="1"/>
</dbReference>
<dbReference type="PROSITE" id="PS01088">
    <property type="entry name" value="CAP_1"/>
    <property type="match status" value="1"/>
</dbReference>
<dbReference type="InterPro" id="IPR013992">
    <property type="entry name" value="Adenylate_cyclase-assoc_CAP_N"/>
</dbReference>
<protein>
    <recommendedName>
        <fullName evidence="11 13">Adenylyl cyclase-associated protein</fullName>
    </recommendedName>
</protein>
<dbReference type="PANTHER" id="PTHR10652:SF0">
    <property type="entry name" value="ADENYLYL CYCLASE-ASSOCIATED PROTEIN"/>
    <property type="match status" value="1"/>
</dbReference>
<dbReference type="Gene3D" id="3.40.1360.10">
    <property type="match status" value="1"/>
</dbReference>
<gene>
    <name evidence="16" type="ORF">O181_011248</name>
</gene>
<comment type="caution">
    <text evidence="16">The sequence shown here is derived from an EMBL/GenBank/DDBJ whole genome shotgun (WGS) entry which is preliminary data.</text>
</comment>
<feature type="compositionally biased region" description="Polar residues" evidence="14">
    <location>
        <begin position="327"/>
        <end position="348"/>
    </location>
</feature>
<reference evidence="16" key="1">
    <citation type="submission" date="2021-03" db="EMBL/GenBank/DDBJ databases">
        <title>Draft genome sequence of rust myrtle Austropuccinia psidii MF-1, a brazilian biotype.</title>
        <authorList>
            <person name="Quecine M.C."/>
            <person name="Pachon D.M.R."/>
            <person name="Bonatelli M.L."/>
            <person name="Correr F.H."/>
            <person name="Franceschini L.M."/>
            <person name="Leite T.F."/>
            <person name="Margarido G.R.A."/>
            <person name="Almeida C.A."/>
            <person name="Ferrarezi J.A."/>
            <person name="Labate C.A."/>
        </authorList>
    </citation>
    <scope>NUCLEOTIDE SEQUENCE</scope>
    <source>
        <strain evidence="16">MF-1</strain>
    </source>
</reference>
<feature type="domain" description="C-CAP/cofactor C-like" evidence="15">
    <location>
        <begin position="367"/>
        <end position="516"/>
    </location>
</feature>
<dbReference type="GO" id="GO:0008179">
    <property type="term" value="F:adenylate cyclase binding"/>
    <property type="evidence" value="ECO:0007669"/>
    <property type="project" value="TreeGrafter"/>
</dbReference>
<dbReference type="InterPro" id="IPR034136">
    <property type="entry name" value="TOPRIM_Topo6A/Spo11"/>
</dbReference>
<dbReference type="PANTHER" id="PTHR10652">
    <property type="entry name" value="ADENYLYL CYCLASE-ASSOCIATED PROTEIN"/>
    <property type="match status" value="1"/>
</dbReference>
<dbReference type="Gene3D" id="1.10.10.10">
    <property type="entry name" value="Winged helix-like DNA-binding domain superfamily/Winged helix DNA-binding domain"/>
    <property type="match status" value="1"/>
</dbReference>
<dbReference type="AlphaFoldDB" id="A0A9Q3GL46"/>
<dbReference type="GO" id="GO:0006259">
    <property type="term" value="P:DNA metabolic process"/>
    <property type="evidence" value="ECO:0007669"/>
    <property type="project" value="InterPro"/>
</dbReference>
<feature type="region of interest" description="Disordered" evidence="14">
    <location>
        <begin position="323"/>
        <end position="369"/>
    </location>
</feature>
<dbReference type="OrthoDB" id="77251at2759"/>
<proteinExistence type="inferred from homology"/>
<organism evidence="16 17">
    <name type="scientific">Austropuccinia psidii MF-1</name>
    <dbReference type="NCBI Taxonomy" id="1389203"/>
    <lineage>
        <taxon>Eukaryota</taxon>
        <taxon>Fungi</taxon>
        <taxon>Dikarya</taxon>
        <taxon>Basidiomycota</taxon>
        <taxon>Pucciniomycotina</taxon>
        <taxon>Pucciniomycetes</taxon>
        <taxon>Pucciniales</taxon>
        <taxon>Sphaerophragmiaceae</taxon>
        <taxon>Austropuccinia</taxon>
    </lineage>
</organism>
<comment type="function">
    <text evidence="10">The N-terminal domain binds to adenylyl cyclase, thereby enabling adenylyl cyclase to be activated by upstream regulatory signals, such as Ras. The C-terminal domain is required for normal cellular morphology and growth control.</text>
</comment>
<dbReference type="FunFam" id="1.25.40.330:FF:000001">
    <property type="entry name" value="Adenylyl cyclase-associated protein"/>
    <property type="match status" value="1"/>
</dbReference>
<dbReference type="InterPro" id="IPR036078">
    <property type="entry name" value="Spo11/TopoVI_A_sf"/>
</dbReference>
<evidence type="ECO:0000256" key="13">
    <source>
        <dbReference type="RuleBase" id="RU000647"/>
    </source>
</evidence>
<dbReference type="SUPFAM" id="SSF56726">
    <property type="entry name" value="DNA topoisomerase IV, alpha subunit"/>
    <property type="match status" value="1"/>
</dbReference>
<evidence type="ECO:0000313" key="16">
    <source>
        <dbReference type="EMBL" id="MBW0471533.1"/>
    </source>
</evidence>
<dbReference type="InterPro" id="IPR017901">
    <property type="entry name" value="C-CAP_CF_C-like"/>
</dbReference>
<keyword evidence="8 12" id="KW-0238">DNA-binding</keyword>
<dbReference type="PRINTS" id="PR01550">
    <property type="entry name" value="TOP6AFAMILY"/>
</dbReference>
<dbReference type="InterPro" id="IPR053950">
    <property type="entry name" value="CAP_N"/>
</dbReference>
<dbReference type="InterPro" id="IPR002815">
    <property type="entry name" value="Spo11/TopoVI_A"/>
</dbReference>
<dbReference type="GO" id="GO:0005524">
    <property type="term" value="F:ATP binding"/>
    <property type="evidence" value="ECO:0007669"/>
    <property type="project" value="InterPro"/>
</dbReference>
<dbReference type="GO" id="GO:0007015">
    <property type="term" value="P:actin filament organization"/>
    <property type="evidence" value="ECO:0007669"/>
    <property type="project" value="TreeGrafter"/>
</dbReference>